<gene>
    <name evidence="2" type="ORF">Glove_216g152</name>
</gene>
<dbReference type="InterPro" id="IPR013887">
    <property type="entry name" value="UPF0592"/>
</dbReference>
<organism evidence="2 3">
    <name type="scientific">Diversispora epigaea</name>
    <dbReference type="NCBI Taxonomy" id="1348612"/>
    <lineage>
        <taxon>Eukaryota</taxon>
        <taxon>Fungi</taxon>
        <taxon>Fungi incertae sedis</taxon>
        <taxon>Mucoromycota</taxon>
        <taxon>Glomeromycotina</taxon>
        <taxon>Glomeromycetes</taxon>
        <taxon>Diversisporales</taxon>
        <taxon>Diversisporaceae</taxon>
        <taxon>Diversispora</taxon>
    </lineage>
</organism>
<dbReference type="OrthoDB" id="296767at2759"/>
<dbReference type="Pfam" id="PF08578">
    <property type="entry name" value="DUF1765"/>
    <property type="match status" value="1"/>
</dbReference>
<evidence type="ECO:0000256" key="1">
    <source>
        <dbReference type="SAM" id="MobiDB-lite"/>
    </source>
</evidence>
<reference evidence="2 3" key="1">
    <citation type="submission" date="2018-08" db="EMBL/GenBank/DDBJ databases">
        <title>Genome and evolution of the arbuscular mycorrhizal fungus Diversispora epigaea (formerly Glomus versiforme) and its bacterial endosymbionts.</title>
        <authorList>
            <person name="Sun X."/>
            <person name="Fei Z."/>
            <person name="Harrison M."/>
        </authorList>
    </citation>
    <scope>NUCLEOTIDE SEQUENCE [LARGE SCALE GENOMIC DNA]</scope>
    <source>
        <strain evidence="2 3">IT104</strain>
    </source>
</reference>
<accession>A0A397IQ14</accession>
<proteinExistence type="predicted"/>
<dbReference type="STRING" id="1348612.A0A397IQ14"/>
<evidence type="ECO:0000313" key="3">
    <source>
        <dbReference type="Proteomes" id="UP000266861"/>
    </source>
</evidence>
<evidence type="ECO:0000313" key="2">
    <source>
        <dbReference type="EMBL" id="RHZ75234.1"/>
    </source>
</evidence>
<evidence type="ECO:0008006" key="4">
    <source>
        <dbReference type="Google" id="ProtNLM"/>
    </source>
</evidence>
<dbReference type="PANTHER" id="PTHR37988:SF1">
    <property type="entry name" value="UPF0592 MEMBRANE PROTEIN C7D4.03C"/>
    <property type="match status" value="1"/>
</dbReference>
<dbReference type="AlphaFoldDB" id="A0A397IQ14"/>
<feature type="compositionally biased region" description="Low complexity" evidence="1">
    <location>
        <begin position="509"/>
        <end position="531"/>
    </location>
</feature>
<dbReference type="PANTHER" id="PTHR37988">
    <property type="entry name" value="UPF0592 MEMBRANE PROTEIN C7D4.03C"/>
    <property type="match status" value="1"/>
</dbReference>
<sequence>MLVTRSLETEIEQPSSKSKIVPATAVKDILDTKDSTTTLNDSKITKKYSHKLSSFCPTAVTPSTVAMTVTTIATSNSETTTFIKQSDKKPKYGFLSSILNNNNNNSSLSLSSLSVGPDMQNKKQSNQVESGSKYRLFKTWNTSQDSEYKTIEKALGRFQSKDRHKVDVLKTALIPWLKKHTTVNTSDKGLLRGRNILLKWWTALVENLPNAAFTDRSLYFECILSLMTRNEFGEFDRIGSINSINQTTNVDADCPDVPIDTIISYRTALMSTLHYAIDRLNQKGVYSNVISFCARVLASCFFKVPGVGFALLQALPVSKSHIKRILNETLGEDNPSMYQISKQNEPISPLFPEHLNFLCFTNLKTWWRQFENSKRIWGEPPIELSGNWIRRWQSDDSELFFSFYKHYHVVLKSYLAPYLATLAASKSMTPPSHYVTAPGYIHLASFFLLKIESLIHRNIHTITTVIQYEHSKNGDIIHNNVMPNISGVSNPMNADAVAVEMGSSYTGTNNKNNNNNNNNKSAINNNNENSNISNGNANINGLVNNVTPIVSNPYNEKPKALEMAGRRFVETMVSIVENGVFQEMCNVWIKTVVKKTNLYDVEGVFCLLDFIDTLIIELDARDSVIVSSEPITSNSANTFNSTSSIDLLFSPPNLSNILDIPFYISLVKFLLDKSDHTIIILRTISFVYTHFFLLTSQPIYLKQLVKNIILDEEMFERLFCHWSKNVRTYFMRLLVWQVGRINGGIGIHDENKDPNVKDKDEEEEILIDVLLILQTRLENVRLCYEFFKNYSGNVEEVEKAFNAKIVETTTNENNGGGNGDNNSSSVPLTSVSETTKKQKKISMKRLIASQSSPSSSSGKEMSTAAVLFRWIFFNKSSCKQTPLEPNNINPSPAINQPSIPIRTTSKQQLTSLVWQYSPNRHIYAGKAILEYDAVIKEYGEWYSQVENMERGDNNIVNIGNSTVPRFPGLNVEYPKYFGNSFT</sequence>
<keyword evidence="3" id="KW-1185">Reference proteome</keyword>
<dbReference type="EMBL" id="PQFF01000201">
    <property type="protein sequence ID" value="RHZ75234.1"/>
    <property type="molecule type" value="Genomic_DNA"/>
</dbReference>
<protein>
    <recommendedName>
        <fullName evidence="4">DUF1765-domain-containing protein</fullName>
    </recommendedName>
</protein>
<feature type="region of interest" description="Disordered" evidence="1">
    <location>
        <begin position="503"/>
        <end position="531"/>
    </location>
</feature>
<name>A0A397IQ14_9GLOM</name>
<feature type="region of interest" description="Disordered" evidence="1">
    <location>
        <begin position="809"/>
        <end position="859"/>
    </location>
</feature>
<comment type="caution">
    <text evidence="2">The sequence shown here is derived from an EMBL/GenBank/DDBJ whole genome shotgun (WGS) entry which is preliminary data.</text>
</comment>
<dbReference type="Proteomes" id="UP000266861">
    <property type="component" value="Unassembled WGS sequence"/>
</dbReference>